<comment type="caution">
    <text evidence="3">The sequence shown here is derived from an EMBL/GenBank/DDBJ whole genome shotgun (WGS) entry which is preliminary data.</text>
</comment>
<organism evidence="3 4">
    <name type="scientific">Methylobacterium aerolatum</name>
    <dbReference type="NCBI Taxonomy" id="418708"/>
    <lineage>
        <taxon>Bacteria</taxon>
        <taxon>Pseudomonadati</taxon>
        <taxon>Pseudomonadota</taxon>
        <taxon>Alphaproteobacteria</taxon>
        <taxon>Hyphomicrobiales</taxon>
        <taxon>Methylobacteriaceae</taxon>
        <taxon>Methylobacterium</taxon>
    </lineage>
</organism>
<feature type="domain" description="Recombinase" evidence="2">
    <location>
        <begin position="37"/>
        <end position="79"/>
    </location>
</feature>
<protein>
    <recommendedName>
        <fullName evidence="2">Recombinase domain-containing protein</fullName>
    </recommendedName>
</protein>
<sequence>MVGKMPLAARHGGNPEAGGAATRAMADARATELASIIAELKAAGHTSVRKLAAALEARGVPTERGGPWRVTGVHRLLKRIETLP</sequence>
<dbReference type="InterPro" id="IPR011109">
    <property type="entry name" value="DNA_bind_recombinase_dom"/>
</dbReference>
<proteinExistence type="predicted"/>
<evidence type="ECO:0000259" key="2">
    <source>
        <dbReference type="Pfam" id="PF07508"/>
    </source>
</evidence>
<evidence type="ECO:0000313" key="4">
    <source>
        <dbReference type="Proteomes" id="UP001231124"/>
    </source>
</evidence>
<evidence type="ECO:0000313" key="3">
    <source>
        <dbReference type="EMBL" id="MDQ0450026.1"/>
    </source>
</evidence>
<dbReference type="Pfam" id="PF07508">
    <property type="entry name" value="Recombinase"/>
    <property type="match status" value="1"/>
</dbReference>
<reference evidence="3 4" key="1">
    <citation type="submission" date="2023-07" db="EMBL/GenBank/DDBJ databases">
        <title>Genomic Encyclopedia of Type Strains, Phase IV (KMG-IV): sequencing the most valuable type-strain genomes for metagenomic binning, comparative biology and taxonomic classification.</title>
        <authorList>
            <person name="Goeker M."/>
        </authorList>
    </citation>
    <scope>NUCLEOTIDE SEQUENCE [LARGE SCALE GENOMIC DNA]</scope>
    <source>
        <strain evidence="3 4">DSM 19013</strain>
    </source>
</reference>
<dbReference type="Proteomes" id="UP001231124">
    <property type="component" value="Unassembled WGS sequence"/>
</dbReference>
<accession>A0ABU0I8M0</accession>
<feature type="region of interest" description="Disordered" evidence="1">
    <location>
        <begin position="1"/>
        <end position="23"/>
    </location>
</feature>
<name>A0ABU0I8M0_9HYPH</name>
<dbReference type="EMBL" id="JAUSVP010000025">
    <property type="protein sequence ID" value="MDQ0450026.1"/>
    <property type="molecule type" value="Genomic_DNA"/>
</dbReference>
<keyword evidence="4" id="KW-1185">Reference proteome</keyword>
<evidence type="ECO:0000256" key="1">
    <source>
        <dbReference type="SAM" id="MobiDB-lite"/>
    </source>
</evidence>
<gene>
    <name evidence="3" type="ORF">QO012_004551</name>
</gene>